<dbReference type="EMBL" id="ML170197">
    <property type="protein sequence ID" value="TDL19392.1"/>
    <property type="molecule type" value="Genomic_DNA"/>
</dbReference>
<accession>A0A4Y7PWW3</accession>
<dbReference type="InterPro" id="IPR027417">
    <property type="entry name" value="P-loop_NTPase"/>
</dbReference>
<evidence type="ECO:0000313" key="4">
    <source>
        <dbReference type="Proteomes" id="UP000294933"/>
    </source>
</evidence>
<proteinExistence type="predicted"/>
<evidence type="ECO:0000313" key="3">
    <source>
        <dbReference type="EMBL" id="TDL19392.1"/>
    </source>
</evidence>
<sequence length="411" mass="44796">MPTVLENVDEISPRDSKVILIMGKTRTGKSTFINDVIGSVEMQTSDSLESVTSEISYVTTQLKHRGTNHNIALVDTVGWAGSDPNLSKDVLLSRIVAKLSSMQTKPTVVGIIYLHRITDNSMGLEQVDNLEIFQSLVGEDAMSSVIFLTNGWTSQRAGERAETALKQNYWNRAIAAGARAERLDVGSPRVDEEEMTDEHKGLYRSNALRIVRLILDSPAATRMTVQQEIEQSGADTTLDQLSAGKTLMKQNDRDYEVLKKAGLDPSKKKEQNDRLRGIKVRELVKFEARMQYAEDWGVYVCGDNAIGRFSGKILNAIGEMGADISGAGEEYPEMVEFAGMTTRMGTDFGEALSLGIPGLSSIGRFVGGTVGCYAGMGRNALRCGAIATGLATPTPPPQVKPTGRKSRQRRA</sequence>
<dbReference type="Proteomes" id="UP000294933">
    <property type="component" value="Unassembled WGS sequence"/>
</dbReference>
<feature type="region of interest" description="Disordered" evidence="1">
    <location>
        <begin position="391"/>
        <end position="411"/>
    </location>
</feature>
<dbReference type="Pfam" id="PF01926">
    <property type="entry name" value="MMR_HSR1"/>
    <property type="match status" value="1"/>
</dbReference>
<name>A0A4Y7PWW3_9AGAM</name>
<dbReference type="AlphaFoldDB" id="A0A4Y7PWW3"/>
<dbReference type="OrthoDB" id="2846732at2759"/>
<dbReference type="VEuPathDB" id="FungiDB:BD410DRAFT_440316"/>
<dbReference type="GO" id="GO:0005525">
    <property type="term" value="F:GTP binding"/>
    <property type="evidence" value="ECO:0007669"/>
    <property type="project" value="InterPro"/>
</dbReference>
<feature type="domain" description="G" evidence="2">
    <location>
        <begin position="19"/>
        <end position="81"/>
    </location>
</feature>
<dbReference type="InterPro" id="IPR006073">
    <property type="entry name" value="GTP-bd"/>
</dbReference>
<protein>
    <recommendedName>
        <fullName evidence="2">G domain-containing protein</fullName>
    </recommendedName>
</protein>
<dbReference type="SUPFAM" id="SSF52540">
    <property type="entry name" value="P-loop containing nucleoside triphosphate hydrolases"/>
    <property type="match status" value="1"/>
</dbReference>
<keyword evidence="4" id="KW-1185">Reference proteome</keyword>
<gene>
    <name evidence="3" type="ORF">BD410DRAFT_440316</name>
</gene>
<evidence type="ECO:0000259" key="2">
    <source>
        <dbReference type="Pfam" id="PF01926"/>
    </source>
</evidence>
<reference evidence="3 4" key="1">
    <citation type="submission" date="2018-06" db="EMBL/GenBank/DDBJ databases">
        <title>A transcriptomic atlas of mushroom development highlights an independent origin of complex multicellularity.</title>
        <authorList>
            <consortium name="DOE Joint Genome Institute"/>
            <person name="Krizsan K."/>
            <person name="Almasi E."/>
            <person name="Merenyi Z."/>
            <person name="Sahu N."/>
            <person name="Viragh M."/>
            <person name="Koszo T."/>
            <person name="Mondo S."/>
            <person name="Kiss B."/>
            <person name="Balint B."/>
            <person name="Kues U."/>
            <person name="Barry K."/>
            <person name="Hegedus J.C."/>
            <person name="Henrissat B."/>
            <person name="Johnson J."/>
            <person name="Lipzen A."/>
            <person name="Ohm R."/>
            <person name="Nagy I."/>
            <person name="Pangilinan J."/>
            <person name="Yan J."/>
            <person name="Xiong Y."/>
            <person name="Grigoriev I.V."/>
            <person name="Hibbett D.S."/>
            <person name="Nagy L.G."/>
        </authorList>
    </citation>
    <scope>NUCLEOTIDE SEQUENCE [LARGE SCALE GENOMIC DNA]</scope>
    <source>
        <strain evidence="3 4">SZMC22713</strain>
    </source>
</reference>
<feature type="compositionally biased region" description="Basic residues" evidence="1">
    <location>
        <begin position="402"/>
        <end position="411"/>
    </location>
</feature>
<evidence type="ECO:0000256" key="1">
    <source>
        <dbReference type="SAM" id="MobiDB-lite"/>
    </source>
</evidence>
<dbReference type="STRING" id="50990.A0A4Y7PWW3"/>
<organism evidence="3 4">
    <name type="scientific">Rickenella mellea</name>
    <dbReference type="NCBI Taxonomy" id="50990"/>
    <lineage>
        <taxon>Eukaryota</taxon>
        <taxon>Fungi</taxon>
        <taxon>Dikarya</taxon>
        <taxon>Basidiomycota</taxon>
        <taxon>Agaricomycotina</taxon>
        <taxon>Agaricomycetes</taxon>
        <taxon>Hymenochaetales</taxon>
        <taxon>Rickenellaceae</taxon>
        <taxon>Rickenella</taxon>
    </lineage>
</organism>
<dbReference type="Gene3D" id="3.40.50.300">
    <property type="entry name" value="P-loop containing nucleotide triphosphate hydrolases"/>
    <property type="match status" value="1"/>
</dbReference>